<evidence type="ECO:0000256" key="3">
    <source>
        <dbReference type="ARBA" id="ARBA00039775"/>
    </source>
</evidence>
<dbReference type="AlphaFoldDB" id="A0A1M8A681"/>
<proteinExistence type="predicted"/>
<reference evidence="8" key="1">
    <citation type="journal article" date="2017" name="Nucleic Acids Res.">
        <title>Proteogenomics produces comprehensive and highly accurate protein-coding gene annotation in a complete genome assembly of Malassezia sympodialis.</title>
        <authorList>
            <person name="Zhu Y."/>
            <person name="Engstroem P.G."/>
            <person name="Tellgren-Roth C."/>
            <person name="Baudo C.D."/>
            <person name="Kennell J.C."/>
            <person name="Sun S."/>
            <person name="Billmyre R.B."/>
            <person name="Schroeder M.S."/>
            <person name="Andersson A."/>
            <person name="Holm T."/>
            <person name="Sigurgeirsson B."/>
            <person name="Wu G."/>
            <person name="Sankaranarayanan S.R."/>
            <person name="Siddharthan R."/>
            <person name="Sanyal K."/>
            <person name="Lundeberg J."/>
            <person name="Nystedt B."/>
            <person name="Boekhout T."/>
            <person name="Dawson T.L. Jr."/>
            <person name="Heitman J."/>
            <person name="Scheynius A."/>
            <person name="Lehtioe J."/>
        </authorList>
    </citation>
    <scope>NUCLEOTIDE SEQUENCE [LARGE SCALE GENOMIC DNA]</scope>
    <source>
        <strain evidence="8">ATCC 42132</strain>
    </source>
</reference>
<evidence type="ECO:0000256" key="1">
    <source>
        <dbReference type="ARBA" id="ARBA00004123"/>
    </source>
</evidence>
<dbReference type="OrthoDB" id="1707486at2759"/>
<dbReference type="GO" id="GO:0006272">
    <property type="term" value="P:leading strand elongation"/>
    <property type="evidence" value="ECO:0007669"/>
    <property type="project" value="TreeGrafter"/>
</dbReference>
<dbReference type="EMBL" id="LT671823">
    <property type="protein sequence ID" value="SHO77990.1"/>
    <property type="molecule type" value="Genomic_DNA"/>
</dbReference>
<name>A0A1M8A681_MALS4</name>
<evidence type="ECO:0000256" key="5">
    <source>
        <dbReference type="SAM" id="MobiDB-lite"/>
    </source>
</evidence>
<feature type="compositionally biased region" description="Low complexity" evidence="5">
    <location>
        <begin position="137"/>
        <end position="146"/>
    </location>
</feature>
<evidence type="ECO:0000256" key="4">
    <source>
        <dbReference type="ARBA" id="ARBA00042096"/>
    </source>
</evidence>
<dbReference type="GO" id="GO:0046982">
    <property type="term" value="F:protein heterodimerization activity"/>
    <property type="evidence" value="ECO:0007669"/>
    <property type="project" value="InterPro"/>
</dbReference>
<dbReference type="Gene3D" id="1.10.20.10">
    <property type="entry name" value="Histone, subunit A"/>
    <property type="match status" value="1"/>
</dbReference>
<feature type="domain" description="Transcription factor CBF/NF-Y/archaeal histone" evidence="6">
    <location>
        <begin position="45"/>
        <end position="109"/>
    </location>
</feature>
<dbReference type="Proteomes" id="UP000186303">
    <property type="component" value="Chromosome 3"/>
</dbReference>
<sequence length="205" mass="21742">MDLSAVPVPVEEPGSPKEGLHLSARTMTGTNAAGGTFGLGLDQFELPKASIAKLARSEIPESMQLRKDTMIALVKSASVFVSYLTAASHDVALARGNKTISAAHVMDAMRELDFPPHMRRELREQLEAYRDLQKKQATARAEAAQQSRERAKAARAAAAAAEAMEVEGSGPVGEKEVEAEPEASAEVEAKVPDALAAPSTERPPA</sequence>
<evidence type="ECO:0000259" key="6">
    <source>
        <dbReference type="Pfam" id="PF00808"/>
    </source>
</evidence>
<dbReference type="CDD" id="cd22928">
    <property type="entry name" value="HFD_POLE3_DPB4"/>
    <property type="match status" value="1"/>
</dbReference>
<dbReference type="GO" id="GO:0031507">
    <property type="term" value="P:heterochromatin formation"/>
    <property type="evidence" value="ECO:0007669"/>
    <property type="project" value="TreeGrafter"/>
</dbReference>
<dbReference type="PANTHER" id="PTHR46172">
    <property type="entry name" value="DNA POLYMERASE EPSILON SUBUNIT 3"/>
    <property type="match status" value="1"/>
</dbReference>
<evidence type="ECO:0000256" key="2">
    <source>
        <dbReference type="ARBA" id="ARBA00023242"/>
    </source>
</evidence>
<dbReference type="Pfam" id="PF00808">
    <property type="entry name" value="CBFD_NFYB_HMF"/>
    <property type="match status" value="1"/>
</dbReference>
<dbReference type="GO" id="GO:0008622">
    <property type="term" value="C:epsilon DNA polymerase complex"/>
    <property type="evidence" value="ECO:0007669"/>
    <property type="project" value="TreeGrafter"/>
</dbReference>
<evidence type="ECO:0000313" key="7">
    <source>
        <dbReference type="EMBL" id="SHO77990.1"/>
    </source>
</evidence>
<keyword evidence="2" id="KW-0539">Nucleus</keyword>
<dbReference type="GO" id="GO:0031490">
    <property type="term" value="F:chromatin DNA binding"/>
    <property type="evidence" value="ECO:0007669"/>
    <property type="project" value="TreeGrafter"/>
</dbReference>
<comment type="subcellular location">
    <subcellularLocation>
        <location evidence="1">Nucleus</location>
    </subcellularLocation>
</comment>
<accession>A0A1M8A681</accession>
<dbReference type="PANTHER" id="PTHR46172:SF1">
    <property type="entry name" value="DNA POLYMERASE EPSILON SUBUNIT 3"/>
    <property type="match status" value="1"/>
</dbReference>
<dbReference type="SUPFAM" id="SSF47113">
    <property type="entry name" value="Histone-fold"/>
    <property type="match status" value="1"/>
</dbReference>
<dbReference type="VEuPathDB" id="FungiDB:MSYG_2332"/>
<dbReference type="InterPro" id="IPR051377">
    <property type="entry name" value="DNA_Pol-Epsilon_Subunit"/>
</dbReference>
<feature type="region of interest" description="Disordered" evidence="5">
    <location>
        <begin position="137"/>
        <end position="205"/>
    </location>
</feature>
<feature type="compositionally biased region" description="Low complexity" evidence="5">
    <location>
        <begin position="154"/>
        <end position="163"/>
    </location>
</feature>
<dbReference type="GO" id="GO:0006974">
    <property type="term" value="P:DNA damage response"/>
    <property type="evidence" value="ECO:0007669"/>
    <property type="project" value="TreeGrafter"/>
</dbReference>
<dbReference type="InterPro" id="IPR009072">
    <property type="entry name" value="Histone-fold"/>
</dbReference>
<dbReference type="GO" id="GO:0008623">
    <property type="term" value="C:CHRAC"/>
    <property type="evidence" value="ECO:0007669"/>
    <property type="project" value="TreeGrafter"/>
</dbReference>
<gene>
    <name evidence="7" type="ORF">MSYG_2332</name>
</gene>
<keyword evidence="8" id="KW-1185">Reference proteome</keyword>
<protein>
    <recommendedName>
        <fullName evidence="3">DNA polymerase epsilon subunit D</fullName>
    </recommendedName>
    <alternativeName>
        <fullName evidence="4">DNA polymerase II subunit D</fullName>
    </alternativeName>
</protein>
<evidence type="ECO:0000313" key="8">
    <source>
        <dbReference type="Proteomes" id="UP000186303"/>
    </source>
</evidence>
<dbReference type="STRING" id="1230383.A0A1M8A681"/>
<dbReference type="InterPro" id="IPR003958">
    <property type="entry name" value="CBFA_NFYB_domain"/>
</dbReference>
<organism evidence="7 8">
    <name type="scientific">Malassezia sympodialis (strain ATCC 42132)</name>
    <name type="common">Atopic eczema-associated yeast</name>
    <dbReference type="NCBI Taxonomy" id="1230383"/>
    <lineage>
        <taxon>Eukaryota</taxon>
        <taxon>Fungi</taxon>
        <taxon>Dikarya</taxon>
        <taxon>Basidiomycota</taxon>
        <taxon>Ustilaginomycotina</taxon>
        <taxon>Malasseziomycetes</taxon>
        <taxon>Malasseziales</taxon>
        <taxon>Malasseziaceae</taxon>
        <taxon>Malassezia</taxon>
    </lineage>
</organism>